<feature type="region of interest" description="Disordered" evidence="1">
    <location>
        <begin position="186"/>
        <end position="209"/>
    </location>
</feature>
<dbReference type="OrthoDB" id="1927611at2759"/>
<proteinExistence type="predicted"/>
<feature type="compositionally biased region" description="Basic and acidic residues" evidence="1">
    <location>
        <begin position="199"/>
        <end position="209"/>
    </location>
</feature>
<evidence type="ECO:0000313" key="2">
    <source>
        <dbReference type="EMBL" id="PSS17378.1"/>
    </source>
</evidence>
<dbReference type="PANTHER" id="PTHR33735">
    <property type="entry name" value="EXPRESSED PROTEIN"/>
    <property type="match status" value="1"/>
</dbReference>
<protein>
    <submittedName>
        <fullName evidence="2">Protein Ycf2 like</fullName>
    </submittedName>
</protein>
<dbReference type="Gramene" id="PSS17378">
    <property type="protein sequence ID" value="PSS17378"/>
    <property type="gene ID" value="CEY00_Acc12165"/>
</dbReference>
<dbReference type="PANTHER" id="PTHR33735:SF14">
    <property type="entry name" value="PHAGE CAPSID SCAFFOLDING PROTEIN (GPO) SERINE PEPTIDASE"/>
    <property type="match status" value="1"/>
</dbReference>
<reference evidence="2 3" key="1">
    <citation type="submission" date="2017-07" db="EMBL/GenBank/DDBJ databases">
        <title>An improved, manually edited Actinidia chinensis var. chinensis (kiwifruit) genome highlights the challenges associated with draft genomes and gene prediction in plants.</title>
        <authorList>
            <person name="Pilkington S."/>
            <person name="Crowhurst R."/>
            <person name="Hilario E."/>
            <person name="Nardozza S."/>
            <person name="Fraser L."/>
            <person name="Peng Y."/>
            <person name="Gunaseelan K."/>
            <person name="Simpson R."/>
            <person name="Tahir J."/>
            <person name="Deroles S."/>
            <person name="Templeton K."/>
            <person name="Luo Z."/>
            <person name="Davy M."/>
            <person name="Cheng C."/>
            <person name="Mcneilage M."/>
            <person name="Scaglione D."/>
            <person name="Liu Y."/>
            <person name="Zhang Q."/>
            <person name="Datson P."/>
            <person name="De Silva N."/>
            <person name="Gardiner S."/>
            <person name="Bassett H."/>
            <person name="Chagne D."/>
            <person name="Mccallum J."/>
            <person name="Dzierzon H."/>
            <person name="Deng C."/>
            <person name="Wang Y.-Y."/>
            <person name="Barron N."/>
            <person name="Manako K."/>
            <person name="Bowen J."/>
            <person name="Foster T."/>
            <person name="Erridge Z."/>
            <person name="Tiffin H."/>
            <person name="Waite C."/>
            <person name="Davies K."/>
            <person name="Grierson E."/>
            <person name="Laing W."/>
            <person name="Kirk R."/>
            <person name="Chen X."/>
            <person name="Wood M."/>
            <person name="Montefiori M."/>
            <person name="Brummell D."/>
            <person name="Schwinn K."/>
            <person name="Catanach A."/>
            <person name="Fullerton C."/>
            <person name="Li D."/>
            <person name="Meiyalaghan S."/>
            <person name="Nieuwenhuizen N."/>
            <person name="Read N."/>
            <person name="Prakash R."/>
            <person name="Hunter D."/>
            <person name="Zhang H."/>
            <person name="Mckenzie M."/>
            <person name="Knabel M."/>
            <person name="Harris A."/>
            <person name="Allan A."/>
            <person name="Chen A."/>
            <person name="Janssen B."/>
            <person name="Plunkett B."/>
            <person name="Dwamena C."/>
            <person name="Voogd C."/>
            <person name="Leif D."/>
            <person name="Lafferty D."/>
            <person name="Souleyre E."/>
            <person name="Varkonyi-Gasic E."/>
            <person name="Gambi F."/>
            <person name="Hanley J."/>
            <person name="Yao J.-L."/>
            <person name="Cheung J."/>
            <person name="David K."/>
            <person name="Warren B."/>
            <person name="Marsh K."/>
            <person name="Snowden K."/>
            <person name="Lin-Wang K."/>
            <person name="Brian L."/>
            <person name="Martinez-Sanchez M."/>
            <person name="Wang M."/>
            <person name="Ileperuma N."/>
            <person name="Macnee N."/>
            <person name="Campin R."/>
            <person name="Mcatee P."/>
            <person name="Drummond R."/>
            <person name="Espley R."/>
            <person name="Ireland H."/>
            <person name="Wu R."/>
            <person name="Atkinson R."/>
            <person name="Karunairetnam S."/>
            <person name="Bulley S."/>
            <person name="Chunkath S."/>
            <person name="Hanley Z."/>
            <person name="Storey R."/>
            <person name="Thrimawithana A."/>
            <person name="Thomson S."/>
            <person name="David C."/>
            <person name="Testolin R."/>
        </authorList>
    </citation>
    <scope>NUCLEOTIDE SEQUENCE [LARGE SCALE GENOMIC DNA]</scope>
    <source>
        <strain evidence="3">cv. Red5</strain>
        <tissue evidence="2">Young leaf</tissue>
    </source>
</reference>
<organism evidence="2 3">
    <name type="scientific">Actinidia chinensis var. chinensis</name>
    <name type="common">Chinese soft-hair kiwi</name>
    <dbReference type="NCBI Taxonomy" id="1590841"/>
    <lineage>
        <taxon>Eukaryota</taxon>
        <taxon>Viridiplantae</taxon>
        <taxon>Streptophyta</taxon>
        <taxon>Embryophyta</taxon>
        <taxon>Tracheophyta</taxon>
        <taxon>Spermatophyta</taxon>
        <taxon>Magnoliopsida</taxon>
        <taxon>eudicotyledons</taxon>
        <taxon>Gunneridae</taxon>
        <taxon>Pentapetalae</taxon>
        <taxon>asterids</taxon>
        <taxon>Ericales</taxon>
        <taxon>Actinidiaceae</taxon>
        <taxon>Actinidia</taxon>
    </lineage>
</organism>
<dbReference type="STRING" id="1590841.A0A2R6QYA3"/>
<comment type="caution">
    <text evidence="2">The sequence shown here is derived from an EMBL/GenBank/DDBJ whole genome shotgun (WGS) entry which is preliminary data.</text>
</comment>
<dbReference type="EMBL" id="NKQK01000011">
    <property type="protein sequence ID" value="PSS17378.1"/>
    <property type="molecule type" value="Genomic_DNA"/>
</dbReference>
<accession>A0A2R6QYA3</accession>
<gene>
    <name evidence="2" type="ORF">CEY00_Acc12165</name>
</gene>
<evidence type="ECO:0000256" key="1">
    <source>
        <dbReference type="SAM" id="MobiDB-lite"/>
    </source>
</evidence>
<dbReference type="InParanoid" id="A0A2R6QYA3"/>
<keyword evidence="3" id="KW-1185">Reference proteome</keyword>
<dbReference type="Proteomes" id="UP000241394">
    <property type="component" value="Chromosome LG11"/>
</dbReference>
<reference evidence="3" key="2">
    <citation type="journal article" date="2018" name="BMC Genomics">
        <title>A manually annotated Actinidia chinensis var. chinensis (kiwifruit) genome highlights the challenges associated with draft genomes and gene prediction in plants.</title>
        <authorList>
            <person name="Pilkington S.M."/>
            <person name="Crowhurst R."/>
            <person name="Hilario E."/>
            <person name="Nardozza S."/>
            <person name="Fraser L."/>
            <person name="Peng Y."/>
            <person name="Gunaseelan K."/>
            <person name="Simpson R."/>
            <person name="Tahir J."/>
            <person name="Deroles S.C."/>
            <person name="Templeton K."/>
            <person name="Luo Z."/>
            <person name="Davy M."/>
            <person name="Cheng C."/>
            <person name="McNeilage M."/>
            <person name="Scaglione D."/>
            <person name="Liu Y."/>
            <person name="Zhang Q."/>
            <person name="Datson P."/>
            <person name="De Silva N."/>
            <person name="Gardiner S.E."/>
            <person name="Bassett H."/>
            <person name="Chagne D."/>
            <person name="McCallum J."/>
            <person name="Dzierzon H."/>
            <person name="Deng C."/>
            <person name="Wang Y.Y."/>
            <person name="Barron L."/>
            <person name="Manako K."/>
            <person name="Bowen J."/>
            <person name="Foster T.M."/>
            <person name="Erridge Z.A."/>
            <person name="Tiffin H."/>
            <person name="Waite C.N."/>
            <person name="Davies K.M."/>
            <person name="Grierson E.P."/>
            <person name="Laing W.A."/>
            <person name="Kirk R."/>
            <person name="Chen X."/>
            <person name="Wood M."/>
            <person name="Montefiori M."/>
            <person name="Brummell D.A."/>
            <person name="Schwinn K.E."/>
            <person name="Catanach A."/>
            <person name="Fullerton C."/>
            <person name="Li D."/>
            <person name="Meiyalaghan S."/>
            <person name="Nieuwenhuizen N."/>
            <person name="Read N."/>
            <person name="Prakash R."/>
            <person name="Hunter D."/>
            <person name="Zhang H."/>
            <person name="McKenzie M."/>
            <person name="Knabel M."/>
            <person name="Harris A."/>
            <person name="Allan A.C."/>
            <person name="Gleave A."/>
            <person name="Chen A."/>
            <person name="Janssen B.J."/>
            <person name="Plunkett B."/>
            <person name="Ampomah-Dwamena C."/>
            <person name="Voogd C."/>
            <person name="Leif D."/>
            <person name="Lafferty D."/>
            <person name="Souleyre E.J.F."/>
            <person name="Varkonyi-Gasic E."/>
            <person name="Gambi F."/>
            <person name="Hanley J."/>
            <person name="Yao J.L."/>
            <person name="Cheung J."/>
            <person name="David K.M."/>
            <person name="Warren B."/>
            <person name="Marsh K."/>
            <person name="Snowden K.C."/>
            <person name="Lin-Wang K."/>
            <person name="Brian L."/>
            <person name="Martinez-Sanchez M."/>
            <person name="Wang M."/>
            <person name="Ileperuma N."/>
            <person name="Macnee N."/>
            <person name="Campin R."/>
            <person name="McAtee P."/>
            <person name="Drummond R.S.M."/>
            <person name="Espley R.V."/>
            <person name="Ireland H.S."/>
            <person name="Wu R."/>
            <person name="Atkinson R.G."/>
            <person name="Karunairetnam S."/>
            <person name="Bulley S."/>
            <person name="Chunkath S."/>
            <person name="Hanley Z."/>
            <person name="Storey R."/>
            <person name="Thrimawithana A.H."/>
            <person name="Thomson S."/>
            <person name="David C."/>
            <person name="Testolin R."/>
            <person name="Huang H."/>
            <person name="Hellens R.P."/>
            <person name="Schaffer R.J."/>
        </authorList>
    </citation>
    <scope>NUCLEOTIDE SEQUENCE [LARGE SCALE GENOMIC DNA]</scope>
    <source>
        <strain evidence="3">cv. Red5</strain>
    </source>
</reference>
<name>A0A2R6QYA3_ACTCC</name>
<sequence>MSTTVLMVAPGFTSLQIKPCFRSQSFIANLDSCSANSKHKDGSWFGGVLRWRDSDSKRSMVVYSSVEPGTQPPNSNPNPNSWKSWVLSAIITIILPFFTHKWGPLFKITKTVEATVETVEQLTEVIEKVAEGVEDLADDFADKLPEGGKLRHAIETVENAAKETVKGAEFVGHIIDKVQEVKQEVESYVNDEGGGTAKESTDQKEEKEG</sequence>
<dbReference type="AlphaFoldDB" id="A0A2R6QYA3"/>
<evidence type="ECO:0000313" key="3">
    <source>
        <dbReference type="Proteomes" id="UP000241394"/>
    </source>
</evidence>
<dbReference type="OMA" id="FFTHKWG"/>